<evidence type="ECO:0000256" key="2">
    <source>
        <dbReference type="ARBA" id="ARBA00022692"/>
    </source>
</evidence>
<feature type="transmembrane region" description="Helical" evidence="7">
    <location>
        <begin position="51"/>
        <end position="73"/>
    </location>
</feature>
<comment type="subcellular location">
    <subcellularLocation>
        <location evidence="1">Membrane</location>
        <topology evidence="1">Single-pass type I membrane protein</topology>
    </subcellularLocation>
</comment>
<keyword evidence="6" id="KW-0325">Glycoprotein</keyword>
<evidence type="ECO:0000256" key="6">
    <source>
        <dbReference type="ARBA" id="ARBA00023180"/>
    </source>
</evidence>
<evidence type="ECO:0000256" key="3">
    <source>
        <dbReference type="ARBA" id="ARBA00022729"/>
    </source>
</evidence>
<keyword evidence="2 7" id="KW-0812">Transmembrane</keyword>
<keyword evidence="9" id="KW-1185">Reference proteome</keyword>
<evidence type="ECO:0000313" key="9">
    <source>
        <dbReference type="Proteomes" id="UP001210211"/>
    </source>
</evidence>
<dbReference type="AlphaFoldDB" id="A0AAD5Z4Y8"/>
<keyword evidence="5 7" id="KW-0472">Membrane</keyword>
<evidence type="ECO:0000256" key="4">
    <source>
        <dbReference type="ARBA" id="ARBA00022989"/>
    </source>
</evidence>
<accession>A0AAD5Z4Y8</accession>
<evidence type="ECO:0000256" key="1">
    <source>
        <dbReference type="ARBA" id="ARBA00004479"/>
    </source>
</evidence>
<reference evidence="8 9" key="1">
    <citation type="journal article" date="2022" name="Cell">
        <title>Repeat-based holocentromeres influence genome architecture and karyotype evolution.</title>
        <authorList>
            <person name="Hofstatter P.G."/>
            <person name="Thangavel G."/>
            <person name="Lux T."/>
            <person name="Neumann P."/>
            <person name="Vondrak T."/>
            <person name="Novak P."/>
            <person name="Zhang M."/>
            <person name="Costa L."/>
            <person name="Castellani M."/>
            <person name="Scott A."/>
            <person name="Toegelov H."/>
            <person name="Fuchs J."/>
            <person name="Mata-Sucre Y."/>
            <person name="Dias Y."/>
            <person name="Vanzela A.L.L."/>
            <person name="Huettel B."/>
            <person name="Almeida C.C.S."/>
            <person name="Simkova H."/>
            <person name="Souza G."/>
            <person name="Pedrosa-Harand A."/>
            <person name="Macas J."/>
            <person name="Mayer K.F.X."/>
            <person name="Houben A."/>
            <person name="Marques A."/>
        </authorList>
    </citation>
    <scope>NUCLEOTIDE SEQUENCE [LARGE SCALE GENOMIC DNA]</scope>
    <source>
        <strain evidence="8">RhyTen1mFocal</strain>
    </source>
</reference>
<dbReference type="PANTHER" id="PTHR48063">
    <property type="entry name" value="LRR RECEPTOR-LIKE KINASE"/>
    <property type="match status" value="1"/>
</dbReference>
<name>A0AAD5Z4Y8_9POAL</name>
<dbReference type="InterPro" id="IPR046956">
    <property type="entry name" value="RLP23-like"/>
</dbReference>
<keyword evidence="3" id="KW-0732">Signal</keyword>
<dbReference type="Proteomes" id="UP001210211">
    <property type="component" value="Unassembled WGS sequence"/>
</dbReference>
<proteinExistence type="predicted"/>
<organism evidence="8 9">
    <name type="scientific">Rhynchospora tenuis</name>
    <dbReference type="NCBI Taxonomy" id="198213"/>
    <lineage>
        <taxon>Eukaryota</taxon>
        <taxon>Viridiplantae</taxon>
        <taxon>Streptophyta</taxon>
        <taxon>Embryophyta</taxon>
        <taxon>Tracheophyta</taxon>
        <taxon>Spermatophyta</taxon>
        <taxon>Magnoliopsida</taxon>
        <taxon>Liliopsida</taxon>
        <taxon>Poales</taxon>
        <taxon>Cyperaceae</taxon>
        <taxon>Cyperoideae</taxon>
        <taxon>Rhynchosporeae</taxon>
        <taxon>Rhynchospora</taxon>
    </lineage>
</organism>
<sequence length="108" mass="12575">MQSFDDPSIYIGNPNLCGPPLEKDCEIGGNLPKSDDENDSKSKNAGDWDKWLFLFIEFGFVVGFLVVFFILLFQENWRYTYFKMVDSGFDRLYILAALATKRLREERT</sequence>
<keyword evidence="4 7" id="KW-1133">Transmembrane helix</keyword>
<comment type="caution">
    <text evidence="8">The sequence shown here is derived from an EMBL/GenBank/DDBJ whole genome shotgun (WGS) entry which is preliminary data.</text>
</comment>
<evidence type="ECO:0000313" key="8">
    <source>
        <dbReference type="EMBL" id="KAJ3686960.1"/>
    </source>
</evidence>
<protein>
    <submittedName>
        <fullName evidence="8">Uncharacterized protein</fullName>
    </submittedName>
</protein>
<evidence type="ECO:0000256" key="5">
    <source>
        <dbReference type="ARBA" id="ARBA00023136"/>
    </source>
</evidence>
<gene>
    <name evidence="8" type="ORF">LUZ61_016124</name>
</gene>
<evidence type="ECO:0000256" key="7">
    <source>
        <dbReference type="SAM" id="Phobius"/>
    </source>
</evidence>
<dbReference type="GO" id="GO:0016020">
    <property type="term" value="C:membrane"/>
    <property type="evidence" value="ECO:0007669"/>
    <property type="project" value="UniProtKB-SubCell"/>
</dbReference>
<dbReference type="EMBL" id="JAMRDG010000002">
    <property type="protein sequence ID" value="KAJ3686960.1"/>
    <property type="molecule type" value="Genomic_DNA"/>
</dbReference>